<dbReference type="AlphaFoldDB" id="A0A0D0A6C5"/>
<sequence length="444" mass="49655">MDNDDDGRIYDNHLSGRTSQPPSPDYRTATSHESPLRCIEEDGLHESWVDDSGYADMDTTETGNLHGFILTHDLLDPQRYPLSPSNSFPFSFGSISQGTEEQILDMDTSPLSSQSSFSQLCGGWSSNREQFLQRSPSSPTSPITSSAPIPESFRWNDSIKCSSPISQSLCHTSDVKQFAASSFETQYAPTTSQNTQKIFHDARNSEAVEKSFAEISNTGHRRPFQTSYSATQTEPAESHTLNSWHGFSSFRDSDTHDPGLPLDILNDPDPWATIGKILNLEIVGEHDNDDVNFTRGREGVGYVRHRLDETAHVWNPPRNSMIRLGSIESESEDHFKAMMNDEVEEHLGKPTDHCFYQSQQSEISQSEERPSPNHSILAKDLRFADQNESFCMLTVAESEVQTESRCNPAALAHRVPPQDVQCSGIDDDMYEGPCLFEDSDEEDG</sequence>
<name>A0A0D0A6C5_9AGAM</name>
<protein>
    <submittedName>
        <fullName evidence="2">Unplaced genomic scaffold CY34scaffold_342, whole genome shotgun sequence</fullName>
    </submittedName>
</protein>
<reference evidence="3" key="2">
    <citation type="submission" date="2015-01" db="EMBL/GenBank/DDBJ databases">
        <title>Evolutionary Origins and Diversification of the Mycorrhizal Mutualists.</title>
        <authorList>
            <consortium name="DOE Joint Genome Institute"/>
            <consortium name="Mycorrhizal Genomics Consortium"/>
            <person name="Kohler A."/>
            <person name="Kuo A."/>
            <person name="Nagy L.G."/>
            <person name="Floudas D."/>
            <person name="Copeland A."/>
            <person name="Barry K.W."/>
            <person name="Cichocki N."/>
            <person name="Veneault-Fourrey C."/>
            <person name="LaButti K."/>
            <person name="Lindquist E.A."/>
            <person name="Lipzen A."/>
            <person name="Lundell T."/>
            <person name="Morin E."/>
            <person name="Murat C."/>
            <person name="Riley R."/>
            <person name="Ohm R."/>
            <person name="Sun H."/>
            <person name="Tunlid A."/>
            <person name="Henrissat B."/>
            <person name="Grigoriev I.V."/>
            <person name="Hibbett D.S."/>
            <person name="Martin F."/>
        </authorList>
    </citation>
    <scope>NUCLEOTIDE SEQUENCE [LARGE SCALE GENOMIC DNA]</scope>
    <source>
        <strain evidence="3">UH-Slu-Lm8-n1</strain>
    </source>
</reference>
<evidence type="ECO:0000313" key="2">
    <source>
        <dbReference type="EMBL" id="KIK37146.1"/>
    </source>
</evidence>
<dbReference type="EMBL" id="KN835473">
    <property type="protein sequence ID" value="KIK37146.1"/>
    <property type="molecule type" value="Genomic_DNA"/>
</dbReference>
<accession>A0A0D0A6C5</accession>
<reference evidence="2 3" key="1">
    <citation type="submission" date="2014-04" db="EMBL/GenBank/DDBJ databases">
        <authorList>
            <consortium name="DOE Joint Genome Institute"/>
            <person name="Kuo A."/>
            <person name="Ruytinx J."/>
            <person name="Rineau F."/>
            <person name="Colpaert J."/>
            <person name="Kohler A."/>
            <person name="Nagy L.G."/>
            <person name="Floudas D."/>
            <person name="Copeland A."/>
            <person name="Barry K.W."/>
            <person name="Cichocki N."/>
            <person name="Veneault-Fourrey C."/>
            <person name="LaButti K."/>
            <person name="Lindquist E.A."/>
            <person name="Lipzen A."/>
            <person name="Lundell T."/>
            <person name="Morin E."/>
            <person name="Murat C."/>
            <person name="Sun H."/>
            <person name="Tunlid A."/>
            <person name="Henrissat B."/>
            <person name="Grigoriev I.V."/>
            <person name="Hibbett D.S."/>
            <person name="Martin F."/>
            <person name="Nordberg H.P."/>
            <person name="Cantor M.N."/>
            <person name="Hua S.X."/>
        </authorList>
    </citation>
    <scope>NUCLEOTIDE SEQUENCE [LARGE SCALE GENOMIC DNA]</scope>
    <source>
        <strain evidence="2 3">UH-Slu-Lm8-n1</strain>
    </source>
</reference>
<dbReference type="Proteomes" id="UP000054485">
    <property type="component" value="Unassembled WGS sequence"/>
</dbReference>
<gene>
    <name evidence="2" type="ORF">CY34DRAFT_810645</name>
</gene>
<dbReference type="OrthoDB" id="3260134at2759"/>
<organism evidence="2 3">
    <name type="scientific">Suillus luteus UH-Slu-Lm8-n1</name>
    <dbReference type="NCBI Taxonomy" id="930992"/>
    <lineage>
        <taxon>Eukaryota</taxon>
        <taxon>Fungi</taxon>
        <taxon>Dikarya</taxon>
        <taxon>Basidiomycota</taxon>
        <taxon>Agaricomycotina</taxon>
        <taxon>Agaricomycetes</taxon>
        <taxon>Agaricomycetidae</taxon>
        <taxon>Boletales</taxon>
        <taxon>Suillineae</taxon>
        <taxon>Suillaceae</taxon>
        <taxon>Suillus</taxon>
    </lineage>
</organism>
<feature type="region of interest" description="Disordered" evidence="1">
    <location>
        <begin position="1"/>
        <end position="35"/>
    </location>
</feature>
<evidence type="ECO:0000256" key="1">
    <source>
        <dbReference type="SAM" id="MobiDB-lite"/>
    </source>
</evidence>
<keyword evidence="3" id="KW-1185">Reference proteome</keyword>
<dbReference type="HOGENOM" id="CLU_617025_0_0_1"/>
<dbReference type="InParanoid" id="A0A0D0A6C5"/>
<proteinExistence type="predicted"/>
<feature type="compositionally biased region" description="Basic and acidic residues" evidence="1">
    <location>
        <begin position="1"/>
        <end position="11"/>
    </location>
</feature>
<evidence type="ECO:0000313" key="3">
    <source>
        <dbReference type="Proteomes" id="UP000054485"/>
    </source>
</evidence>